<keyword evidence="2" id="KW-1185">Reference proteome</keyword>
<name>Q8VKJ1_MYCTO</name>
<dbReference type="EMBL" id="AE000516">
    <property type="protein sequence ID" value="AAK44799.1"/>
    <property type="molecule type" value="Genomic_DNA"/>
</dbReference>
<accession>Q8VKJ1</accession>
<dbReference type="HOGENOM" id="CLU_3101063_0_0_11"/>
<dbReference type="KEGG" id="mtc:MT0576"/>
<gene>
    <name evidence="1" type="ordered locus">MT0576</name>
</gene>
<organism evidence="1 2">
    <name type="scientific">Mycobacterium tuberculosis (strain CDC 1551 / Oshkosh)</name>
    <dbReference type="NCBI Taxonomy" id="83331"/>
    <lineage>
        <taxon>Bacteria</taxon>
        <taxon>Bacillati</taxon>
        <taxon>Actinomycetota</taxon>
        <taxon>Actinomycetes</taxon>
        <taxon>Mycobacteriales</taxon>
        <taxon>Mycobacteriaceae</taxon>
        <taxon>Mycobacterium</taxon>
        <taxon>Mycobacterium tuberculosis complex</taxon>
    </lineage>
</organism>
<dbReference type="Proteomes" id="UP000001020">
    <property type="component" value="Chromosome"/>
</dbReference>
<sequence>MRRLNKAFGGFFRPPQTAKPAVKVGYPEHRRHICTASAASSAPASPGRRPG</sequence>
<evidence type="ECO:0000313" key="2">
    <source>
        <dbReference type="Proteomes" id="UP000001020"/>
    </source>
</evidence>
<protein>
    <submittedName>
        <fullName evidence="1">Uncharacterized protein</fullName>
    </submittedName>
</protein>
<dbReference type="AlphaFoldDB" id="Q8VKJ1"/>
<proteinExistence type="predicted"/>
<evidence type="ECO:0000313" key="1">
    <source>
        <dbReference type="EMBL" id="AAK44799.1"/>
    </source>
</evidence>
<reference evidence="1 2" key="1">
    <citation type="journal article" date="2002" name="J. Bacteriol.">
        <title>Whole-genome comparison of Mycobacterium tuberculosis clinical and laboratory strains.</title>
        <authorList>
            <person name="Fleischmann R.D."/>
            <person name="Alland D."/>
            <person name="Eisen J.A."/>
            <person name="Carpenter L."/>
            <person name="White O."/>
            <person name="Peterson J."/>
            <person name="DeBoy R."/>
            <person name="Dodson R."/>
            <person name="Gwinn M."/>
            <person name="Haft D."/>
            <person name="Hickey E."/>
            <person name="Kolonay J.F."/>
            <person name="Nelson W.C."/>
            <person name="Umayam L.A."/>
            <person name="Ermolaeva M."/>
            <person name="Salzberg S.L."/>
            <person name="Delcher A."/>
            <person name="Utterback T."/>
            <person name="Weidman J."/>
            <person name="Khouri H."/>
            <person name="Gill J."/>
            <person name="Mikula A."/>
            <person name="Bishai W."/>
            <person name="Jacobs Jr W.R.Jr."/>
            <person name="Venter J.C."/>
            <person name="Fraser C.M."/>
        </authorList>
    </citation>
    <scope>NUCLEOTIDE SEQUENCE [LARGE SCALE GENOMIC DNA]</scope>
    <source>
        <strain evidence="2">CDC 1551 / Oshkosh</strain>
    </source>
</reference>